<evidence type="ECO:0000259" key="6">
    <source>
        <dbReference type="Pfam" id="PF14905"/>
    </source>
</evidence>
<dbReference type="GO" id="GO:0009279">
    <property type="term" value="C:cell outer membrane"/>
    <property type="evidence" value="ECO:0007669"/>
    <property type="project" value="UniProtKB-SubCell"/>
</dbReference>
<organism evidence="7 8">
    <name type="scientific">Flammeovirga agarivorans</name>
    <dbReference type="NCBI Taxonomy" id="2726742"/>
    <lineage>
        <taxon>Bacteria</taxon>
        <taxon>Pseudomonadati</taxon>
        <taxon>Bacteroidota</taxon>
        <taxon>Cytophagia</taxon>
        <taxon>Cytophagales</taxon>
        <taxon>Flammeovirgaceae</taxon>
        <taxon>Flammeovirga</taxon>
    </lineage>
</organism>
<dbReference type="Pfam" id="PF14905">
    <property type="entry name" value="OMP_b-brl_3"/>
    <property type="match status" value="1"/>
</dbReference>
<dbReference type="Pfam" id="PF07715">
    <property type="entry name" value="Plug"/>
    <property type="match status" value="1"/>
</dbReference>
<dbReference type="InterPro" id="IPR037066">
    <property type="entry name" value="Plug_dom_sf"/>
</dbReference>
<feature type="domain" description="TonB-dependent receptor plug" evidence="5">
    <location>
        <begin position="49"/>
        <end position="125"/>
    </location>
</feature>
<dbReference type="InterPro" id="IPR041700">
    <property type="entry name" value="OMP_b-brl_3"/>
</dbReference>
<feature type="signal peptide" evidence="4">
    <location>
        <begin position="1"/>
        <end position="19"/>
    </location>
</feature>
<dbReference type="AlphaFoldDB" id="A0A7X8XV12"/>
<dbReference type="Proteomes" id="UP000585050">
    <property type="component" value="Unassembled WGS sequence"/>
</dbReference>
<dbReference type="InterPro" id="IPR012910">
    <property type="entry name" value="Plug_dom"/>
</dbReference>
<feature type="chain" id="PRO_5031234889" evidence="4">
    <location>
        <begin position="20"/>
        <end position="697"/>
    </location>
</feature>
<evidence type="ECO:0000259" key="5">
    <source>
        <dbReference type="Pfam" id="PF07715"/>
    </source>
</evidence>
<keyword evidence="2" id="KW-0472">Membrane</keyword>
<keyword evidence="7" id="KW-0675">Receptor</keyword>
<dbReference type="Gene3D" id="2.40.170.20">
    <property type="entry name" value="TonB-dependent receptor, beta-barrel domain"/>
    <property type="match status" value="1"/>
</dbReference>
<dbReference type="EMBL" id="JABAIL010000002">
    <property type="protein sequence ID" value="NLR90784.1"/>
    <property type="molecule type" value="Genomic_DNA"/>
</dbReference>
<keyword evidence="3" id="KW-0998">Cell outer membrane</keyword>
<dbReference type="InterPro" id="IPR036942">
    <property type="entry name" value="Beta-barrel_TonB_sf"/>
</dbReference>
<keyword evidence="4" id="KW-0732">Signal</keyword>
<gene>
    <name evidence="7" type="ORF">HGP29_06185</name>
</gene>
<dbReference type="Gene3D" id="2.170.130.10">
    <property type="entry name" value="TonB-dependent receptor, plug domain"/>
    <property type="match status" value="1"/>
</dbReference>
<accession>A0A7X8XV12</accession>
<keyword evidence="8" id="KW-1185">Reference proteome</keyword>
<protein>
    <submittedName>
        <fullName evidence="7">TonB-dependent receptor</fullName>
    </submittedName>
</protein>
<evidence type="ECO:0000313" key="7">
    <source>
        <dbReference type="EMBL" id="NLR90784.1"/>
    </source>
</evidence>
<name>A0A7X8XV12_9BACT</name>
<dbReference type="SUPFAM" id="SSF56935">
    <property type="entry name" value="Porins"/>
    <property type="match status" value="1"/>
</dbReference>
<reference evidence="7 8" key="1">
    <citation type="submission" date="2020-04" db="EMBL/GenBank/DDBJ databases">
        <title>Flammeovirga sp. SR4, a novel species isolated from seawater.</title>
        <authorList>
            <person name="Wang X."/>
        </authorList>
    </citation>
    <scope>NUCLEOTIDE SEQUENCE [LARGE SCALE GENOMIC DNA]</scope>
    <source>
        <strain evidence="7 8">SR4</strain>
    </source>
</reference>
<evidence type="ECO:0000256" key="4">
    <source>
        <dbReference type="SAM" id="SignalP"/>
    </source>
</evidence>
<comment type="caution">
    <text evidence="7">The sequence shown here is derived from an EMBL/GenBank/DDBJ whole genome shotgun (WGS) entry which is preliminary data.</text>
</comment>
<evidence type="ECO:0000256" key="3">
    <source>
        <dbReference type="ARBA" id="ARBA00023237"/>
    </source>
</evidence>
<proteinExistence type="predicted"/>
<feature type="domain" description="Outer membrane protein beta-barrel" evidence="6">
    <location>
        <begin position="280"/>
        <end position="672"/>
    </location>
</feature>
<comment type="subcellular location">
    <subcellularLocation>
        <location evidence="1">Cell outer membrane</location>
    </subcellularLocation>
</comment>
<evidence type="ECO:0000256" key="2">
    <source>
        <dbReference type="ARBA" id="ARBA00023136"/>
    </source>
</evidence>
<dbReference type="RefSeq" id="WP_168881500.1">
    <property type="nucleotide sequence ID" value="NZ_JABAIL010000002.1"/>
</dbReference>
<evidence type="ECO:0000256" key="1">
    <source>
        <dbReference type="ARBA" id="ARBA00004442"/>
    </source>
</evidence>
<sequence>MLRNLLLLILLSYGTSLLAQSQKEHSGSSKPPSNNDRYEIGKNIKIIDGNAIDALKLIPAVDVDADGVVSYRGNTGVQIFINNRPASQSGEYGPILEQILIDDIEYIDIISNPSARYDADGTGGIINISTFSANLKSSSANILLGTGTNDKYDAGIGLNKQDGKLSLNLGYNYKQENRYTSMDANLKNFGEDEPFKNTDQQYYGDNNFEKHNLSLGGQYDFNEKNSLNVAANLVWIDWGRYGDLTTIETIDQGRPDSSSVYNTNVGQKFKVDGRLDYLHTTDREGEELAMSLAFAAGDVDVDKTMGTSEYNNTTATFNNFAFQTDYSRLLGNGLRLETGFKQTYRGKSQGLYVLDYDENTGGYIPNEDRNNIFNYNEHVTAGYAMVSGNKNKFSYQVGVRVEQTFIRSYLESDPSKVYENDYFKIYPSLNLKQGLGEYDNVFFSYSRKVQRPGMRMINPFEDTSNPSYIQQGNPELDATFLDIFEIGYAINKEKFNIKTSLFYKLYTDPARWYTTEENGVMINTVVNMEKSVDAGWEVVGDLTLNDWWSINGNLSIYYNMIDGTNVDESVYQTSYNWNAGLSSNMKLWKGSQFLLTYKYMSPSKNPQGDVKGRYFINASLSQSMMKGQGSLILSVDDVLDTQQYAMTRNQPTFSEDKLYDWESKVVRLTFRYRIGGGNKTTSKQKGSQEQLGGAIFN</sequence>
<evidence type="ECO:0000313" key="8">
    <source>
        <dbReference type="Proteomes" id="UP000585050"/>
    </source>
</evidence>